<keyword evidence="1" id="KW-0472">Membrane</keyword>
<keyword evidence="1" id="KW-1133">Transmembrane helix</keyword>
<name>A0A4Y7QEE9_9AGAM</name>
<dbReference type="VEuPathDB" id="FungiDB:BD410DRAFT_563968"/>
<dbReference type="EMBL" id="ML170162">
    <property type="protein sequence ID" value="TDL26053.1"/>
    <property type="molecule type" value="Genomic_DNA"/>
</dbReference>
<evidence type="ECO:0000256" key="1">
    <source>
        <dbReference type="SAM" id="Phobius"/>
    </source>
</evidence>
<keyword evidence="1" id="KW-0812">Transmembrane</keyword>
<reference evidence="2 3" key="1">
    <citation type="submission" date="2018-06" db="EMBL/GenBank/DDBJ databases">
        <title>A transcriptomic atlas of mushroom development highlights an independent origin of complex multicellularity.</title>
        <authorList>
            <consortium name="DOE Joint Genome Institute"/>
            <person name="Krizsan K."/>
            <person name="Almasi E."/>
            <person name="Merenyi Z."/>
            <person name="Sahu N."/>
            <person name="Viragh M."/>
            <person name="Koszo T."/>
            <person name="Mondo S."/>
            <person name="Kiss B."/>
            <person name="Balint B."/>
            <person name="Kues U."/>
            <person name="Barry K."/>
            <person name="Hegedus J.C."/>
            <person name="Henrissat B."/>
            <person name="Johnson J."/>
            <person name="Lipzen A."/>
            <person name="Ohm R."/>
            <person name="Nagy I."/>
            <person name="Pangilinan J."/>
            <person name="Yan J."/>
            <person name="Xiong Y."/>
            <person name="Grigoriev I.V."/>
            <person name="Hibbett D.S."/>
            <person name="Nagy L.G."/>
        </authorList>
    </citation>
    <scope>NUCLEOTIDE SEQUENCE [LARGE SCALE GENOMIC DNA]</scope>
    <source>
        <strain evidence="2 3">SZMC22713</strain>
    </source>
</reference>
<organism evidence="2 3">
    <name type="scientific">Rickenella mellea</name>
    <dbReference type="NCBI Taxonomy" id="50990"/>
    <lineage>
        <taxon>Eukaryota</taxon>
        <taxon>Fungi</taxon>
        <taxon>Dikarya</taxon>
        <taxon>Basidiomycota</taxon>
        <taxon>Agaricomycotina</taxon>
        <taxon>Agaricomycetes</taxon>
        <taxon>Hymenochaetales</taxon>
        <taxon>Rickenellaceae</taxon>
        <taxon>Rickenella</taxon>
    </lineage>
</organism>
<dbReference type="Proteomes" id="UP000294933">
    <property type="component" value="Unassembled WGS sequence"/>
</dbReference>
<proteinExistence type="predicted"/>
<evidence type="ECO:0000313" key="3">
    <source>
        <dbReference type="Proteomes" id="UP000294933"/>
    </source>
</evidence>
<keyword evidence="3" id="KW-1185">Reference proteome</keyword>
<sequence length="149" mass="16818">MLDRSNLHGMDSTIQSLFGCILLSSVQFVYIFWYFRFLLLQGGFHASGSKISDCSGTIKAIYPQRTSKGTSVRIEGGHTMHALWLGHSYRICSPPKNSGYLVYRQRHQCGFFRVATIRVADGFMVTKDQDLPFHTIPACPQIMFSDSLT</sequence>
<protein>
    <submittedName>
        <fullName evidence="2">Uncharacterized protein</fullName>
    </submittedName>
</protein>
<evidence type="ECO:0000313" key="2">
    <source>
        <dbReference type="EMBL" id="TDL26053.1"/>
    </source>
</evidence>
<feature type="transmembrane region" description="Helical" evidence="1">
    <location>
        <begin position="12"/>
        <end position="35"/>
    </location>
</feature>
<gene>
    <name evidence="2" type="ORF">BD410DRAFT_563968</name>
</gene>
<dbReference type="AlphaFoldDB" id="A0A4Y7QEE9"/>
<accession>A0A4Y7QEE9</accession>